<evidence type="ECO:0000256" key="1">
    <source>
        <dbReference type="ARBA" id="ARBA00022630"/>
    </source>
</evidence>
<feature type="domain" description="Thioredoxin-like fold" evidence="4">
    <location>
        <begin position="143"/>
        <end position="220"/>
    </location>
</feature>
<reference evidence="5 6" key="1">
    <citation type="submission" date="2017-02" db="EMBL/GenBank/DDBJ databases">
        <authorList>
            <person name="Peterson S.W."/>
        </authorList>
    </citation>
    <scope>NUCLEOTIDE SEQUENCE [LARGE SCALE GENOMIC DNA]</scope>
    <source>
        <strain evidence="5 6">DSM 18034</strain>
    </source>
</reference>
<dbReference type="PRINTS" id="PR00368">
    <property type="entry name" value="FADPNR"/>
</dbReference>
<dbReference type="Pfam" id="PF13192">
    <property type="entry name" value="Thioredoxin_3"/>
    <property type="match status" value="1"/>
</dbReference>
<keyword evidence="2" id="KW-0560">Oxidoreductase</keyword>
<feature type="domain" description="FAD/NAD(P)-binding" evidence="3">
    <location>
        <begin position="253"/>
        <end position="537"/>
    </location>
</feature>
<organism evidence="5 6">
    <name type="scientific">Desulfobaculum bizertense DSM 18034</name>
    <dbReference type="NCBI Taxonomy" id="1121442"/>
    <lineage>
        <taxon>Bacteria</taxon>
        <taxon>Pseudomonadati</taxon>
        <taxon>Thermodesulfobacteriota</taxon>
        <taxon>Desulfovibrionia</taxon>
        <taxon>Desulfovibrionales</taxon>
        <taxon>Desulfovibrionaceae</taxon>
        <taxon>Desulfobaculum</taxon>
    </lineage>
</organism>
<evidence type="ECO:0000313" key="6">
    <source>
        <dbReference type="Proteomes" id="UP000189733"/>
    </source>
</evidence>
<dbReference type="Pfam" id="PF07992">
    <property type="entry name" value="Pyr_redox_2"/>
    <property type="match status" value="1"/>
</dbReference>
<dbReference type="STRING" id="1121442.SAMN02745702_00057"/>
<dbReference type="PANTHER" id="PTHR48105">
    <property type="entry name" value="THIOREDOXIN REDUCTASE 1-RELATED-RELATED"/>
    <property type="match status" value="1"/>
</dbReference>
<dbReference type="InterPro" id="IPR023753">
    <property type="entry name" value="FAD/NAD-binding_dom"/>
</dbReference>
<evidence type="ECO:0000256" key="2">
    <source>
        <dbReference type="ARBA" id="ARBA00023002"/>
    </source>
</evidence>
<protein>
    <submittedName>
        <fullName evidence="5">Thioredoxin reductase (NADPH)</fullName>
    </submittedName>
</protein>
<gene>
    <name evidence="5" type="ORF">SAMN02745702_00057</name>
</gene>
<dbReference type="GO" id="GO:0016491">
    <property type="term" value="F:oxidoreductase activity"/>
    <property type="evidence" value="ECO:0007669"/>
    <property type="project" value="UniProtKB-KW"/>
</dbReference>
<sequence length="558" mass="61516">MTSNEHSDNNSYDWFIPEESRDHLREAFEELQKPVYLELFTRNGDNDAYNEATVRFCRDLAVLSDKVVLAEYSTDSEQASKRGVDRSPCIVFNPDELHLTYIGAPLGQEARAFVEVILHLSAGDSGLSAVSREMMAELSEEREVKVFVSPTCPYCPGQMLNAFRAAIENPKLVSAICIETSENQDLALKYQASSLPKTVINETFTQKGLFPEERFIVELVNLRTAEELLREHDSEQPEANVPKKKSTDAVQIDVVVIGAGPAGLAASIYTERAGLSSIVLEKNVIGGQVSLTPEVENYPGYKRVGGIELMDLMANHAREYSDIKVGEEVEEIKVGKDLEVFTNKTHYIARAVILATGATAKMLGVPGENDLFGRGVSVCASCDGWAYKGKSVIVVGGGSSALTEALHLHNMGVKVTLVHRRDAFRAEKHLQKNVEREGIQVLWNTVVEKFVGDDDGLKKVHFRNVAEDSEFDLDMDGAFIAIGWKPETPLAQQLGVKTNDWGYIDVDRHMRTNIPRVYACGDVIGGVQQIVTAVGEGATAALAVFEDISNPYWKEVED</sequence>
<dbReference type="Proteomes" id="UP000189733">
    <property type="component" value="Unassembled WGS sequence"/>
</dbReference>
<accession>A0A1T4VDD8</accession>
<dbReference type="InterPro" id="IPR036188">
    <property type="entry name" value="FAD/NAD-bd_sf"/>
</dbReference>
<proteinExistence type="predicted"/>
<keyword evidence="6" id="KW-1185">Reference proteome</keyword>
<evidence type="ECO:0000313" key="5">
    <source>
        <dbReference type="EMBL" id="SKA62970.1"/>
    </source>
</evidence>
<dbReference type="Gene3D" id="3.40.30.80">
    <property type="match status" value="1"/>
</dbReference>
<name>A0A1T4VDD8_9BACT</name>
<dbReference type="EMBL" id="FUYA01000001">
    <property type="protein sequence ID" value="SKA62970.1"/>
    <property type="molecule type" value="Genomic_DNA"/>
</dbReference>
<dbReference type="Gene3D" id="3.50.50.60">
    <property type="entry name" value="FAD/NAD(P)-binding domain"/>
    <property type="match status" value="2"/>
</dbReference>
<evidence type="ECO:0000259" key="3">
    <source>
        <dbReference type="Pfam" id="PF07992"/>
    </source>
</evidence>
<dbReference type="SUPFAM" id="SSF52833">
    <property type="entry name" value="Thioredoxin-like"/>
    <property type="match status" value="2"/>
</dbReference>
<dbReference type="AlphaFoldDB" id="A0A1T4VDD8"/>
<dbReference type="SUPFAM" id="SSF51905">
    <property type="entry name" value="FAD/NAD(P)-binding domain"/>
    <property type="match status" value="1"/>
</dbReference>
<dbReference type="PRINTS" id="PR00469">
    <property type="entry name" value="PNDRDTASEII"/>
</dbReference>
<dbReference type="RefSeq" id="WP_078683389.1">
    <property type="nucleotide sequence ID" value="NZ_FUYA01000001.1"/>
</dbReference>
<evidence type="ECO:0000259" key="4">
    <source>
        <dbReference type="Pfam" id="PF13192"/>
    </source>
</evidence>
<dbReference type="CDD" id="cd02973">
    <property type="entry name" value="TRX_GRX_like"/>
    <property type="match status" value="1"/>
</dbReference>
<dbReference type="InterPro" id="IPR036249">
    <property type="entry name" value="Thioredoxin-like_sf"/>
</dbReference>
<dbReference type="InterPro" id="IPR012336">
    <property type="entry name" value="Thioredoxin-like_fold"/>
</dbReference>
<keyword evidence="1" id="KW-0285">Flavoprotein</keyword>
<dbReference type="OrthoDB" id="9806179at2"/>
<dbReference type="InterPro" id="IPR050097">
    <property type="entry name" value="Ferredoxin-NADP_redctase_2"/>
</dbReference>